<sequence>MSVIVILQGITMVTKHRDQCSSLDIPEEDREELRWPSSTYIYWDIKIPFGTRKGTQLKKQVMLTDLLIKVVFASFLHCQDQKEPVPTRLPRIISEDGNYSVHQNSHTRYHEAIKKVLLKTFPNQVFRVPLTDAQNFSFWRSHDPGARPEETMPWIRSPRHCLIKSPMTRFMDHSVLSDRNFSLY</sequence>
<gene>
    <name evidence="1" type="primary">SPMIP11</name>
</gene>
<organism evidence="1 2">
    <name type="scientific">Felis catus</name>
    <name type="common">Cat</name>
    <name type="synonym">Felis silvestris catus</name>
    <dbReference type="NCBI Taxonomy" id="9685"/>
    <lineage>
        <taxon>Eukaryota</taxon>
        <taxon>Metazoa</taxon>
        <taxon>Chordata</taxon>
        <taxon>Craniata</taxon>
        <taxon>Vertebrata</taxon>
        <taxon>Euteleostomi</taxon>
        <taxon>Mammalia</taxon>
        <taxon>Eutheria</taxon>
        <taxon>Laurasiatheria</taxon>
        <taxon>Carnivora</taxon>
        <taxon>Feliformia</taxon>
        <taxon>Felidae</taxon>
        <taxon>Felinae</taxon>
        <taxon>Felis</taxon>
    </lineage>
</organism>
<dbReference type="Proteomes" id="UP000823872">
    <property type="component" value="Chromosome B4"/>
</dbReference>
<proteinExistence type="predicted"/>
<dbReference type="GeneTree" id="ENSGT00390000010327"/>
<reference evidence="1" key="2">
    <citation type="submission" date="2025-08" db="UniProtKB">
        <authorList>
            <consortium name="Ensembl"/>
        </authorList>
    </citation>
    <scope>IDENTIFICATION</scope>
    <source>
        <strain evidence="1">breed Abyssinian</strain>
    </source>
</reference>
<accession>A0ABI8AJH5</accession>
<dbReference type="InterPro" id="IPR038775">
    <property type="entry name" value="SPMIP11"/>
</dbReference>
<dbReference type="Pfam" id="PF22593">
    <property type="entry name" value="SPMIP11"/>
    <property type="match status" value="1"/>
</dbReference>
<keyword evidence="2" id="KW-1185">Reference proteome</keyword>
<dbReference type="PANTHER" id="PTHR35263:SF1">
    <property type="entry name" value="TESTIS-EXPRESSED PROTEIN 49"/>
    <property type="match status" value="1"/>
</dbReference>
<dbReference type="Ensembl" id="ENSFCTT00005088065.1">
    <property type="protein sequence ID" value="ENSFCTP00005059438.1"/>
    <property type="gene ID" value="ENSFCTG00005031723.1"/>
</dbReference>
<dbReference type="PANTHER" id="PTHR35263">
    <property type="entry name" value="TESTIS-EXPRESSED PROTEIN 49"/>
    <property type="match status" value="1"/>
</dbReference>
<name>A0ABI8AJH5_FELCA</name>
<reference evidence="1" key="3">
    <citation type="submission" date="2025-09" db="UniProtKB">
        <authorList>
            <consortium name="Ensembl"/>
        </authorList>
    </citation>
    <scope>IDENTIFICATION</scope>
    <source>
        <strain evidence="1">breed Abyssinian</strain>
    </source>
</reference>
<reference evidence="1 2" key="1">
    <citation type="submission" date="2021-02" db="EMBL/GenBank/DDBJ databases">
        <title>Safari Cat Assemblies.</title>
        <authorList>
            <person name="Bredemeyer K.R."/>
            <person name="Murphy W.J."/>
        </authorList>
    </citation>
    <scope>NUCLEOTIDE SEQUENCE [LARGE SCALE GENOMIC DNA]</scope>
</reference>
<protein>
    <submittedName>
        <fullName evidence="1">Sperm microtubule inner protein 11</fullName>
    </submittedName>
</protein>
<evidence type="ECO:0000313" key="2">
    <source>
        <dbReference type="Proteomes" id="UP000823872"/>
    </source>
</evidence>
<evidence type="ECO:0000313" key="1">
    <source>
        <dbReference type="Ensembl" id="ENSFCTP00005059438.1"/>
    </source>
</evidence>